<sequence length="231" mass="26484">MDPFIQVFKDTEEQLNQLLQILDRKKKGRSNTSSKEISEIISEAQETIQDLNESIEMMKQEQAIPEYEIQTREKSMANLESKLKQCQSLNIETTRDTDAATQSSLLPQQQQRGDSFDLDIEATAGTDQSDAANHDAVQEQLLREQDNQLDMIHQTMQNIHLQASTMGQELTEQGMILEEMDGNVDGVMNKLSRGRRQLEWVYEHNKERVNDCCIFLLIIALIILLVLAFIL</sequence>
<dbReference type="OMA" id="NDCCIGL"/>
<dbReference type="InParanoid" id="Q6CPN5"/>
<organism evidence="15 16">
    <name type="scientific">Kluyveromyces lactis (strain ATCC 8585 / CBS 2359 / DSM 70799 / NBRC 1267 / NRRL Y-1140 / WM37)</name>
    <name type="common">Yeast</name>
    <name type="synonym">Candida sphaerica</name>
    <dbReference type="NCBI Taxonomy" id="284590"/>
    <lineage>
        <taxon>Eukaryota</taxon>
        <taxon>Fungi</taxon>
        <taxon>Dikarya</taxon>
        <taxon>Ascomycota</taxon>
        <taxon>Saccharomycotina</taxon>
        <taxon>Saccharomycetes</taxon>
        <taxon>Saccharomycetales</taxon>
        <taxon>Saccharomycetaceae</taxon>
        <taxon>Kluyveromyces</taxon>
    </lineage>
</organism>
<evidence type="ECO:0000256" key="5">
    <source>
        <dbReference type="ARBA" id="ARBA00022927"/>
    </source>
</evidence>
<reference evidence="15 16" key="1">
    <citation type="journal article" date="2004" name="Nature">
        <title>Genome evolution in yeasts.</title>
        <authorList>
            <consortium name="Genolevures"/>
            <person name="Dujon B."/>
            <person name="Sherman D."/>
            <person name="Fischer G."/>
            <person name="Durrens P."/>
            <person name="Casaregola S."/>
            <person name="Lafontaine I."/>
            <person name="de Montigny J."/>
            <person name="Marck C."/>
            <person name="Neuveglise C."/>
            <person name="Talla E."/>
            <person name="Goffard N."/>
            <person name="Frangeul L."/>
            <person name="Aigle M."/>
            <person name="Anthouard V."/>
            <person name="Babour A."/>
            <person name="Barbe V."/>
            <person name="Barnay S."/>
            <person name="Blanchin S."/>
            <person name="Beckerich J.M."/>
            <person name="Beyne E."/>
            <person name="Bleykasten C."/>
            <person name="Boisrame A."/>
            <person name="Boyer J."/>
            <person name="Cattolico L."/>
            <person name="Confanioleri F."/>
            <person name="de Daruvar A."/>
            <person name="Despons L."/>
            <person name="Fabre E."/>
            <person name="Fairhead C."/>
            <person name="Ferry-Dumazet H."/>
            <person name="Groppi A."/>
            <person name="Hantraye F."/>
            <person name="Hennequin C."/>
            <person name="Jauniaux N."/>
            <person name="Joyet P."/>
            <person name="Kachouri R."/>
            <person name="Kerrest A."/>
            <person name="Koszul R."/>
            <person name="Lemaire M."/>
            <person name="Lesur I."/>
            <person name="Ma L."/>
            <person name="Muller H."/>
            <person name="Nicaud J.M."/>
            <person name="Nikolski M."/>
            <person name="Oztas S."/>
            <person name="Ozier-Kalogeropoulos O."/>
            <person name="Pellenz S."/>
            <person name="Potier S."/>
            <person name="Richard G.F."/>
            <person name="Straub M.L."/>
            <person name="Suleau A."/>
            <person name="Swennene D."/>
            <person name="Tekaia F."/>
            <person name="Wesolowski-Louvel M."/>
            <person name="Westhof E."/>
            <person name="Wirth B."/>
            <person name="Zeniou-Meyer M."/>
            <person name="Zivanovic I."/>
            <person name="Bolotin-Fukuhara M."/>
            <person name="Thierry A."/>
            <person name="Bouchier C."/>
            <person name="Caudron B."/>
            <person name="Scarpelli C."/>
            <person name="Gaillardin C."/>
            <person name="Weissenbach J."/>
            <person name="Wincker P."/>
            <person name="Souciet J.L."/>
        </authorList>
    </citation>
    <scope>NUCLEOTIDE SEQUENCE [LARGE SCALE GENOMIC DNA]</scope>
    <source>
        <strain evidence="16">ATCC 8585 / CBS 2359 / DSM 70799 / NBRC 1267 / NRRL Y-1140 / WM37</strain>
    </source>
</reference>
<dbReference type="GO" id="GO:0048193">
    <property type="term" value="P:Golgi vesicle transport"/>
    <property type="evidence" value="ECO:0007669"/>
    <property type="project" value="InterPro"/>
</dbReference>
<feature type="coiled-coil region" evidence="11">
    <location>
        <begin position="34"/>
        <end position="61"/>
    </location>
</feature>
<dbReference type="eggNOG" id="KOG3202">
    <property type="taxonomic scope" value="Eukaryota"/>
</dbReference>
<keyword evidence="9 13" id="KW-0472">Membrane</keyword>
<evidence type="ECO:0000256" key="2">
    <source>
        <dbReference type="ARBA" id="ARBA00009063"/>
    </source>
</evidence>
<comment type="subcellular location">
    <subcellularLocation>
        <location evidence="1">Golgi apparatus membrane</location>
        <topology evidence="1">Single-pass type IV membrane protein</topology>
    </subcellularLocation>
</comment>
<keyword evidence="3" id="KW-0813">Transport</keyword>
<dbReference type="Pfam" id="PF09177">
    <property type="entry name" value="STX6_10_61_N"/>
    <property type="match status" value="1"/>
</dbReference>
<dbReference type="InterPro" id="IPR006012">
    <property type="entry name" value="Syntaxin/epimorphin_CS"/>
</dbReference>
<evidence type="ECO:0000313" key="16">
    <source>
        <dbReference type="Proteomes" id="UP000000598"/>
    </source>
</evidence>
<dbReference type="GO" id="GO:0005802">
    <property type="term" value="C:trans-Golgi network"/>
    <property type="evidence" value="ECO:0007669"/>
    <property type="project" value="UniProtKB-ARBA"/>
</dbReference>
<accession>Q6CPN5</accession>
<dbReference type="GO" id="GO:0006886">
    <property type="term" value="P:intracellular protein transport"/>
    <property type="evidence" value="ECO:0007669"/>
    <property type="project" value="InterPro"/>
</dbReference>
<evidence type="ECO:0000256" key="8">
    <source>
        <dbReference type="ARBA" id="ARBA00023054"/>
    </source>
</evidence>
<dbReference type="EMBL" id="CR382125">
    <property type="protein sequence ID" value="CAG99191.1"/>
    <property type="molecule type" value="Genomic_DNA"/>
</dbReference>
<dbReference type="PROSITE" id="PS00914">
    <property type="entry name" value="SYNTAXIN"/>
    <property type="match status" value="1"/>
</dbReference>
<keyword evidence="16" id="KW-1185">Reference proteome</keyword>
<dbReference type="FunFam" id="1.20.5.110:FF:000006">
    <property type="entry name" value="Syntaxin 6"/>
    <property type="match status" value="1"/>
</dbReference>
<dbReference type="GO" id="GO:0005484">
    <property type="term" value="F:SNAP receptor activity"/>
    <property type="evidence" value="ECO:0007669"/>
    <property type="project" value="InterPro"/>
</dbReference>
<dbReference type="Gene3D" id="1.20.5.110">
    <property type="match status" value="1"/>
</dbReference>
<dbReference type="PROSITE" id="PS50192">
    <property type="entry name" value="T_SNARE"/>
    <property type="match status" value="1"/>
</dbReference>
<dbReference type="Gene3D" id="1.20.58.90">
    <property type="match status" value="1"/>
</dbReference>
<evidence type="ECO:0000256" key="11">
    <source>
        <dbReference type="SAM" id="Coils"/>
    </source>
</evidence>
<dbReference type="FunCoup" id="Q6CPN5">
    <property type="interactions" value="299"/>
</dbReference>
<dbReference type="Proteomes" id="UP000000598">
    <property type="component" value="Chromosome E"/>
</dbReference>
<dbReference type="STRING" id="284590.Q6CPN5"/>
<evidence type="ECO:0000259" key="14">
    <source>
        <dbReference type="PROSITE" id="PS50192"/>
    </source>
</evidence>
<dbReference type="GO" id="GO:0000139">
    <property type="term" value="C:Golgi membrane"/>
    <property type="evidence" value="ECO:0007669"/>
    <property type="project" value="UniProtKB-SubCell"/>
</dbReference>
<dbReference type="HOGENOM" id="CLU_061883_0_2_1"/>
<dbReference type="KEGG" id="kla:KLLA0_E03543g"/>
<proteinExistence type="inferred from homology"/>
<dbReference type="SUPFAM" id="SSF58038">
    <property type="entry name" value="SNARE fusion complex"/>
    <property type="match status" value="1"/>
</dbReference>
<keyword evidence="4 13" id="KW-0812">Transmembrane</keyword>
<evidence type="ECO:0000256" key="1">
    <source>
        <dbReference type="ARBA" id="ARBA00004409"/>
    </source>
</evidence>
<feature type="transmembrane region" description="Helical" evidence="13">
    <location>
        <begin position="212"/>
        <end position="230"/>
    </location>
</feature>
<protein>
    <recommendedName>
        <fullName evidence="10">t-SNARE affecting a late Golgi compartment protein 1</fullName>
    </recommendedName>
</protein>
<comment type="similarity">
    <text evidence="2">Belongs to the syntaxin family.</text>
</comment>
<dbReference type="SUPFAM" id="SSF47661">
    <property type="entry name" value="t-snare proteins"/>
    <property type="match status" value="1"/>
</dbReference>
<evidence type="ECO:0000256" key="12">
    <source>
        <dbReference type="SAM" id="MobiDB-lite"/>
    </source>
</evidence>
<feature type="domain" description="T-SNARE coiled-coil homology" evidence="14">
    <location>
        <begin position="139"/>
        <end position="201"/>
    </location>
</feature>
<dbReference type="InterPro" id="IPR015260">
    <property type="entry name" value="Syntaxin-6/10/61_N"/>
</dbReference>
<evidence type="ECO:0000256" key="13">
    <source>
        <dbReference type="SAM" id="Phobius"/>
    </source>
</evidence>
<dbReference type="InterPro" id="IPR010989">
    <property type="entry name" value="SNARE"/>
</dbReference>
<evidence type="ECO:0000256" key="3">
    <source>
        <dbReference type="ARBA" id="ARBA00022448"/>
    </source>
</evidence>
<evidence type="ECO:0000256" key="10">
    <source>
        <dbReference type="ARBA" id="ARBA00073343"/>
    </source>
</evidence>
<keyword evidence="7" id="KW-0333">Golgi apparatus</keyword>
<dbReference type="CDD" id="cd15851">
    <property type="entry name" value="SNARE_Syntaxin6"/>
    <property type="match status" value="1"/>
</dbReference>
<evidence type="ECO:0000256" key="7">
    <source>
        <dbReference type="ARBA" id="ARBA00023034"/>
    </source>
</evidence>
<gene>
    <name evidence="15" type="ORF">KLLA0_E03543g</name>
</gene>
<dbReference type="PaxDb" id="284590-Q6CPN5"/>
<feature type="region of interest" description="Disordered" evidence="12">
    <location>
        <begin position="95"/>
        <end position="114"/>
    </location>
</feature>
<evidence type="ECO:0000256" key="4">
    <source>
        <dbReference type="ARBA" id="ARBA00022692"/>
    </source>
</evidence>
<name>Q6CPN5_KLULA</name>
<evidence type="ECO:0000256" key="6">
    <source>
        <dbReference type="ARBA" id="ARBA00022989"/>
    </source>
</evidence>
<feature type="compositionally biased region" description="Polar residues" evidence="12">
    <location>
        <begin position="99"/>
        <end position="113"/>
    </location>
</feature>
<evidence type="ECO:0000313" key="15">
    <source>
        <dbReference type="EMBL" id="CAG99191.1"/>
    </source>
</evidence>
<dbReference type="SMART" id="SM00397">
    <property type="entry name" value="t_SNARE"/>
    <property type="match status" value="1"/>
</dbReference>
<keyword evidence="6 13" id="KW-1133">Transmembrane helix</keyword>
<evidence type="ECO:0000256" key="9">
    <source>
        <dbReference type="ARBA" id="ARBA00023136"/>
    </source>
</evidence>
<dbReference type="CDD" id="cd21444">
    <property type="entry name" value="SNARE_NTD_Tlg1p-like"/>
    <property type="match status" value="1"/>
</dbReference>
<dbReference type="InterPro" id="IPR000727">
    <property type="entry name" value="T_SNARE_dom"/>
</dbReference>
<keyword evidence="5" id="KW-0653">Protein transport</keyword>
<keyword evidence="8 11" id="KW-0175">Coiled coil</keyword>
<dbReference type="InterPro" id="IPR048036">
    <property type="entry name" value="Tlg1p-like_N"/>
</dbReference>
<dbReference type="AlphaFoldDB" id="Q6CPN5"/>